<feature type="transmembrane region" description="Helical" evidence="7">
    <location>
        <begin position="36"/>
        <end position="59"/>
    </location>
</feature>
<feature type="transmembrane region" description="Helical" evidence="7">
    <location>
        <begin position="285"/>
        <end position="308"/>
    </location>
</feature>
<dbReference type="PROSITE" id="PS50928">
    <property type="entry name" value="ABC_TM1"/>
    <property type="match status" value="1"/>
</dbReference>
<reference evidence="9 10" key="1">
    <citation type="journal article" date="2014" name="Int. J. Syst. Evol. Microbiol.">
        <title>Complete genome sequence of Corynebacterium casei LMG S-19264T (=DSM 44701T), isolated from a smear-ripened cheese.</title>
        <authorList>
            <consortium name="US DOE Joint Genome Institute (JGI-PGF)"/>
            <person name="Walter F."/>
            <person name="Albersmeier A."/>
            <person name="Kalinowski J."/>
            <person name="Ruckert C."/>
        </authorList>
    </citation>
    <scope>NUCLEOTIDE SEQUENCE [LARGE SCALE GENOMIC DNA]</scope>
    <source>
        <strain evidence="9 10">CGMCC 1.9161</strain>
    </source>
</reference>
<dbReference type="EMBL" id="BMMF01000008">
    <property type="protein sequence ID" value="GGK39801.1"/>
    <property type="molecule type" value="Genomic_DNA"/>
</dbReference>
<sequence>MHTMLTKERERLPVRVDVATPAGSARRARRRIRPSTLFALAPMAVVVGVVYLGAMAWTVRLSTTSSKLLPTYDFVGLDQYERLFANARFLVSLQNMVVFGVLFIAACLVLGFLLAVLIDQRVKAEGLLRTIYLYPHALSFIVTGLAWQWFLNPELGLQRAVREAGFESFAFAWLADGETALYALVLAGVWQSSGLVMVILLAGLRGVDPDLWKAARVDGIPAWRYYLSIVLPLIGPMIVTATVLLAIAVVKLYDLVVAMTKGGPGIATEVPAKFVMDHLFERANVGLGTAAATVMLVTVLAVLTPWLYARYGSTSGRPA</sequence>
<keyword evidence="4 7" id="KW-0812">Transmembrane</keyword>
<keyword evidence="6 7" id="KW-0472">Membrane</keyword>
<dbReference type="PANTHER" id="PTHR30193:SF42">
    <property type="entry name" value="ABC TRANSPORTER PERMEASE PROTEIN"/>
    <property type="match status" value="1"/>
</dbReference>
<gene>
    <name evidence="9" type="ORF">GCM10011322_28670</name>
</gene>
<dbReference type="InterPro" id="IPR035906">
    <property type="entry name" value="MetI-like_sf"/>
</dbReference>
<dbReference type="InterPro" id="IPR051393">
    <property type="entry name" value="ABC_transporter_permease"/>
</dbReference>
<dbReference type="GO" id="GO:0005886">
    <property type="term" value="C:plasma membrane"/>
    <property type="evidence" value="ECO:0007669"/>
    <property type="project" value="UniProtKB-SubCell"/>
</dbReference>
<evidence type="ECO:0000256" key="1">
    <source>
        <dbReference type="ARBA" id="ARBA00004651"/>
    </source>
</evidence>
<evidence type="ECO:0000256" key="3">
    <source>
        <dbReference type="ARBA" id="ARBA00022475"/>
    </source>
</evidence>
<evidence type="ECO:0000256" key="7">
    <source>
        <dbReference type="RuleBase" id="RU363032"/>
    </source>
</evidence>
<feature type="domain" description="ABC transmembrane type-1" evidence="8">
    <location>
        <begin position="93"/>
        <end position="308"/>
    </location>
</feature>
<dbReference type="InterPro" id="IPR000515">
    <property type="entry name" value="MetI-like"/>
</dbReference>
<proteinExistence type="inferred from homology"/>
<keyword evidence="3" id="KW-1003">Cell membrane</keyword>
<accession>A0A917QC06</accession>
<evidence type="ECO:0000256" key="5">
    <source>
        <dbReference type="ARBA" id="ARBA00022989"/>
    </source>
</evidence>
<evidence type="ECO:0000256" key="6">
    <source>
        <dbReference type="ARBA" id="ARBA00023136"/>
    </source>
</evidence>
<comment type="subcellular location">
    <subcellularLocation>
        <location evidence="1 7">Cell membrane</location>
        <topology evidence="1 7">Multi-pass membrane protein</topology>
    </subcellularLocation>
</comment>
<keyword evidence="2 7" id="KW-0813">Transport</keyword>
<dbReference type="Pfam" id="PF00528">
    <property type="entry name" value="BPD_transp_1"/>
    <property type="match status" value="1"/>
</dbReference>
<keyword evidence="10" id="KW-1185">Reference proteome</keyword>
<dbReference type="AlphaFoldDB" id="A0A917QC06"/>
<comment type="similarity">
    <text evidence="7">Belongs to the binding-protein-dependent transport system permease family.</text>
</comment>
<evidence type="ECO:0000313" key="9">
    <source>
        <dbReference type="EMBL" id="GGK39801.1"/>
    </source>
</evidence>
<name>A0A917QC06_9HYPH</name>
<dbReference type="GO" id="GO:0055085">
    <property type="term" value="P:transmembrane transport"/>
    <property type="evidence" value="ECO:0007669"/>
    <property type="project" value="InterPro"/>
</dbReference>
<dbReference type="PANTHER" id="PTHR30193">
    <property type="entry name" value="ABC TRANSPORTER PERMEASE PROTEIN"/>
    <property type="match status" value="1"/>
</dbReference>
<comment type="caution">
    <text evidence="9">The sequence shown here is derived from an EMBL/GenBank/DDBJ whole genome shotgun (WGS) entry which is preliminary data.</text>
</comment>
<feature type="transmembrane region" description="Helical" evidence="7">
    <location>
        <begin position="180"/>
        <end position="204"/>
    </location>
</feature>
<feature type="transmembrane region" description="Helical" evidence="7">
    <location>
        <begin position="96"/>
        <end position="118"/>
    </location>
</feature>
<dbReference type="Proteomes" id="UP000600449">
    <property type="component" value="Unassembled WGS sequence"/>
</dbReference>
<evidence type="ECO:0000256" key="4">
    <source>
        <dbReference type="ARBA" id="ARBA00022692"/>
    </source>
</evidence>
<keyword evidence="5 7" id="KW-1133">Transmembrane helix</keyword>
<evidence type="ECO:0000313" key="10">
    <source>
        <dbReference type="Proteomes" id="UP000600449"/>
    </source>
</evidence>
<evidence type="ECO:0000259" key="8">
    <source>
        <dbReference type="PROSITE" id="PS50928"/>
    </source>
</evidence>
<feature type="transmembrane region" description="Helical" evidence="7">
    <location>
        <begin position="225"/>
        <end position="250"/>
    </location>
</feature>
<protein>
    <submittedName>
        <fullName evidence="9">ABC transporter permease</fullName>
    </submittedName>
</protein>
<dbReference type="CDD" id="cd06261">
    <property type="entry name" value="TM_PBP2"/>
    <property type="match status" value="1"/>
</dbReference>
<feature type="transmembrane region" description="Helical" evidence="7">
    <location>
        <begin position="130"/>
        <end position="150"/>
    </location>
</feature>
<dbReference type="SUPFAM" id="SSF161098">
    <property type="entry name" value="MetI-like"/>
    <property type="match status" value="1"/>
</dbReference>
<dbReference type="RefSeq" id="WP_373290589.1">
    <property type="nucleotide sequence ID" value="NZ_BMMF01000008.1"/>
</dbReference>
<organism evidence="9 10">
    <name type="scientific">Salinarimonas ramus</name>
    <dbReference type="NCBI Taxonomy" id="690164"/>
    <lineage>
        <taxon>Bacteria</taxon>
        <taxon>Pseudomonadati</taxon>
        <taxon>Pseudomonadota</taxon>
        <taxon>Alphaproteobacteria</taxon>
        <taxon>Hyphomicrobiales</taxon>
        <taxon>Salinarimonadaceae</taxon>
        <taxon>Salinarimonas</taxon>
    </lineage>
</organism>
<evidence type="ECO:0000256" key="2">
    <source>
        <dbReference type="ARBA" id="ARBA00022448"/>
    </source>
</evidence>
<dbReference type="Gene3D" id="1.10.3720.10">
    <property type="entry name" value="MetI-like"/>
    <property type="match status" value="1"/>
</dbReference>